<feature type="domain" description="Ig-like" evidence="5">
    <location>
        <begin position="1056"/>
        <end position="1115"/>
    </location>
</feature>
<evidence type="ECO:0000259" key="5">
    <source>
        <dbReference type="Pfam" id="PF07523"/>
    </source>
</evidence>
<dbReference type="InterPro" id="IPR011889">
    <property type="entry name" value="Liste_lipo_26"/>
</dbReference>
<evidence type="ECO:0000313" key="7">
    <source>
        <dbReference type="EMBL" id="MFC6293737.1"/>
    </source>
</evidence>
<feature type="chain" id="PRO_5046596571" evidence="4">
    <location>
        <begin position="43"/>
        <end position="1619"/>
    </location>
</feature>
<dbReference type="Proteomes" id="UP001596227">
    <property type="component" value="Unassembled WGS sequence"/>
</dbReference>
<feature type="signal peptide" evidence="4">
    <location>
        <begin position="1"/>
        <end position="42"/>
    </location>
</feature>
<feature type="transmembrane region" description="Helical" evidence="3">
    <location>
        <begin position="1595"/>
        <end position="1614"/>
    </location>
</feature>
<dbReference type="Gene3D" id="3.80.10.10">
    <property type="entry name" value="Ribonuclease Inhibitor"/>
    <property type="match status" value="2"/>
</dbReference>
<feature type="region of interest" description="Disordered" evidence="2">
    <location>
        <begin position="44"/>
        <end position="64"/>
    </location>
</feature>
<keyword evidence="8" id="KW-1185">Reference proteome</keyword>
<dbReference type="InterPro" id="IPR022263">
    <property type="entry name" value="KxYKxGKxW"/>
</dbReference>
<keyword evidence="3" id="KW-0472">Membrane</keyword>
<keyword evidence="3" id="KW-1133">Transmembrane helix</keyword>
<gene>
    <name evidence="7" type="ORF">ACFQH1_00535</name>
</gene>
<evidence type="ECO:0000259" key="6">
    <source>
        <dbReference type="Pfam" id="PF16403"/>
    </source>
</evidence>
<feature type="compositionally biased region" description="Polar residues" evidence="2">
    <location>
        <begin position="114"/>
        <end position="180"/>
    </location>
</feature>
<dbReference type="InterPro" id="IPR005046">
    <property type="entry name" value="DUF285"/>
</dbReference>
<feature type="domain" description="Pesticidal crystal protein Cry22Aa Ig-like" evidence="6">
    <location>
        <begin position="1123"/>
        <end position="1186"/>
    </location>
</feature>
<reference evidence="8" key="1">
    <citation type="journal article" date="2019" name="Int. J. Syst. Evol. Microbiol.">
        <title>The Global Catalogue of Microorganisms (GCM) 10K type strain sequencing project: providing services to taxonomists for standard genome sequencing and annotation.</title>
        <authorList>
            <consortium name="The Broad Institute Genomics Platform"/>
            <consortium name="The Broad Institute Genome Sequencing Center for Infectious Disease"/>
            <person name="Wu L."/>
            <person name="Ma J."/>
        </authorList>
    </citation>
    <scope>NUCLEOTIDE SEQUENCE [LARGE SCALE GENOMIC DNA]</scope>
    <source>
        <strain evidence="8">CCM 8934</strain>
    </source>
</reference>
<dbReference type="Pfam" id="PF19258">
    <property type="entry name" value="KxYKxGKxW_sig"/>
    <property type="match status" value="1"/>
</dbReference>
<evidence type="ECO:0000256" key="3">
    <source>
        <dbReference type="SAM" id="Phobius"/>
    </source>
</evidence>
<dbReference type="NCBIfam" id="TIGR03715">
    <property type="entry name" value="KxYKxGKxW"/>
    <property type="match status" value="1"/>
</dbReference>
<comment type="caution">
    <text evidence="7">The sequence shown here is derived from an EMBL/GenBank/DDBJ whole genome shotgun (WGS) entry which is preliminary data.</text>
</comment>
<dbReference type="NCBIfam" id="TIGR02167">
    <property type="entry name" value="Liste_lipo_26"/>
    <property type="match status" value="8"/>
</dbReference>
<dbReference type="SUPFAM" id="SSF52058">
    <property type="entry name" value="L domain-like"/>
    <property type="match status" value="1"/>
</dbReference>
<dbReference type="InterPro" id="IPR032179">
    <property type="entry name" value="Cry22Aa_Ig-like"/>
</dbReference>
<dbReference type="Gene3D" id="2.60.40.10">
    <property type="entry name" value="Immunoglobulins"/>
    <property type="match status" value="5"/>
</dbReference>
<feature type="region of interest" description="Disordered" evidence="2">
    <location>
        <begin position="78"/>
        <end position="185"/>
    </location>
</feature>
<evidence type="ECO:0000256" key="1">
    <source>
        <dbReference type="ARBA" id="ARBA00022729"/>
    </source>
</evidence>
<accession>A0ABW1UE75</accession>
<feature type="domain" description="Pesticidal crystal protein Cry22Aa Ig-like" evidence="6">
    <location>
        <begin position="1277"/>
        <end position="1339"/>
    </location>
</feature>
<dbReference type="EMBL" id="JBHSSB010000003">
    <property type="protein sequence ID" value="MFC6293737.1"/>
    <property type="molecule type" value="Genomic_DNA"/>
</dbReference>
<dbReference type="Pfam" id="PF07523">
    <property type="entry name" value="Big_3"/>
    <property type="match status" value="2"/>
</dbReference>
<feature type="domain" description="Pesticidal crystal protein Cry22Aa Ig-like" evidence="6">
    <location>
        <begin position="833"/>
        <end position="875"/>
    </location>
</feature>
<feature type="domain" description="Ig-like" evidence="5">
    <location>
        <begin position="1431"/>
        <end position="1501"/>
    </location>
</feature>
<evidence type="ECO:0000313" key="8">
    <source>
        <dbReference type="Proteomes" id="UP001596227"/>
    </source>
</evidence>
<keyword evidence="3" id="KW-0812">Transmembrane</keyword>
<sequence length="1619" mass="175299">MLNTFESINSKTHYKMYKKGRFWIFAGMTLLSWQLVGTTAQAANTDQDNTTNSPTTATTTTPKTADTKQVILDTADKTTTDSSTTNTTVVTDDSNADTAQKPSSTTPSNSESTKQTTVPDMDKTNSNVSKPDSNQVEEPVKTTSDSTTPASNQNRSNPTDMTEQKTTNAANQSTTVSNPATPKRMQLSRNSLMRMASVEDGGWSVTDDGAGNVVLHFAGGTTLSTAGRAYDQPWRADYSSTITEIDFDGPVTAGKDLSQIFSFLSNLKTINNANLLDTSNTTDMNQMFENDSKLTAINGIDSWNTSKVTNLSNMFFSNWKLTSLNVNSWDTSKVTNMAGTFEQTALTSLDLSNWKTSNVTNLSGMFVNDQALTSLNLIGPGWDTTNVTDMSGLFQTTHITNLLDNIRDWNTSNVTDMSRMFWGANLATWDISNWDTSKVTNMRAMLGSNAFTSLDLNDWNTSNVTNMTDLFSSCTKLTKITINKWDIKNVTHITDLFRNDFVLQILNLNDWNTSSITDFSYAFKDCQQLTSLTINNWNTSNVTNADGIFYNLFHLNELNLDHWNTTNFKDTNYLFENSTIPTITFGPQVTLPSNCQLSAMSGITKGYTGNWVNTANPKDILTDSELIAAYATPRNTTLTYTWQYMPTIKLKNSTLKLGATEAWQPSDNFLTATDDHNNSVDLTNPMITNDGATAIDPMTLGYSTVTFSYNYLSADGKIASVEFQTKVLVYGLILKNKIINIPVAANWDPRDNIAQGLENTNWSAPASSYSIIVRIPTASRNLDQPGTYTITYILDDFTTTATVNVTSKAQLVGQSAAIKWHGSWTAADGLISAIDENGVPITDFNKIKVTGTVNVNTLGRYTVTYDYTDPVGNTVSSGPITVAVYGIVLNYKNIDKITTDSWDPESNINTAVNLSGDKLPRNDLTITRADGGNVDDLSKIGTYTINYALGTDYLTSMTVHVYSNAKITSRDVRFKVGTPWDMRGVLIALDEHNRFINDNNKFTSSNTVDTTTPGVYTATYSYTDAAGNIATSAPAQVIVYGLRLDQDSFTKSTTASWNPADHIIAAVDETGKTIPAQDIVVTIPADSQNLTLPGTYDLTYSLGNTDTVTAKMTVTNQAQLAGQTTAIKLGNTWQPETGIKAAIDENGQTLNDFSRVTETDNVNSNQLGVYHVTYTYIDAAGNQTTAPTVQVIVYGIILKQTDLTKSTTGKLDLADNVRQALDRAGILRSGSDVTVTAPADNPQLGRLGIAPIAYTLDDYTAPATVTITSAAKLVGQATSIKLGTSWDPTSGIKTALDENGVPITDLHQLKVTGNLDTSNPGIYSVVYHYVDAAGNDTSAAPVNVVVYGISLAETSKTLTPTDDWQPLSNVTRAVTPTGDTASTADIQVTLTDSNGQPVTDLAQPGKYLVTYHLADATVTMPVTVISLAAINAHNVTLTVGDSWNAAMGLTNATAFDGQPLSLAQLTLTGSVDANTIGTYPVTYSYTDGENQVTTKTVLVTVTAKPATVNNQPRPNPASQRPAEEVAHLAVQPTTRLKSDPIQSPAKIVATRADSVVSLTHSGQATPFPTDQATKKAPVTKTLPQTNEAHTTANRFLGLVLFACTGLLFGLGRYYKRQRH</sequence>
<organism evidence="7 8">
    <name type="scientific">Lactiplantibacillus daoliensis</name>
    <dbReference type="NCBI Taxonomy" id="2559916"/>
    <lineage>
        <taxon>Bacteria</taxon>
        <taxon>Bacillati</taxon>
        <taxon>Bacillota</taxon>
        <taxon>Bacilli</taxon>
        <taxon>Lactobacillales</taxon>
        <taxon>Lactobacillaceae</taxon>
        <taxon>Lactiplantibacillus</taxon>
    </lineage>
</organism>
<dbReference type="InterPro" id="IPR032675">
    <property type="entry name" value="LRR_dom_sf"/>
</dbReference>
<feature type="compositionally biased region" description="Low complexity" evidence="2">
    <location>
        <begin position="48"/>
        <end position="64"/>
    </location>
</feature>
<protein>
    <submittedName>
        <fullName evidence="7">BspA family leucine-rich repeat surface protein</fullName>
    </submittedName>
</protein>
<feature type="compositionally biased region" description="Low complexity" evidence="2">
    <location>
        <begin position="80"/>
        <end position="113"/>
    </location>
</feature>
<proteinExistence type="predicted"/>
<dbReference type="InterPro" id="IPR022038">
    <property type="entry name" value="Ig-like_bact"/>
</dbReference>
<dbReference type="Pfam" id="PF16403">
    <property type="entry name" value="Bact_surface_Ig-like"/>
    <property type="match status" value="4"/>
</dbReference>
<name>A0ABW1UE75_9LACO</name>
<evidence type="ECO:0000256" key="2">
    <source>
        <dbReference type="SAM" id="MobiDB-lite"/>
    </source>
</evidence>
<feature type="domain" description="Pesticidal crystal protein Cry22Aa Ig-like" evidence="6">
    <location>
        <begin position="970"/>
        <end position="1032"/>
    </location>
</feature>
<dbReference type="Pfam" id="PF03382">
    <property type="entry name" value="DUF285"/>
    <property type="match status" value="2"/>
</dbReference>
<dbReference type="InterPro" id="IPR013783">
    <property type="entry name" value="Ig-like_fold"/>
</dbReference>
<keyword evidence="1 4" id="KW-0732">Signal</keyword>
<evidence type="ECO:0000256" key="4">
    <source>
        <dbReference type="SAM" id="SignalP"/>
    </source>
</evidence>